<keyword evidence="1" id="KW-0614">Plasmid</keyword>
<gene>
    <name evidence="1" type="ORF">SMD44_p10225</name>
</gene>
<dbReference type="RefSeq" id="WP_100112535.1">
    <property type="nucleotide sequence ID" value="NZ_CP023976.1"/>
</dbReference>
<dbReference type="OrthoDB" id="4312033at2"/>
<reference evidence="1 2" key="1">
    <citation type="submission" date="2017-10" db="EMBL/GenBank/DDBJ databases">
        <title>Streptomyces alboflavus Genome sequencing and assembly.</title>
        <authorList>
            <person name="Wang Y."/>
            <person name="Du B."/>
            <person name="Ding Y."/>
            <person name="Liu H."/>
            <person name="Hou Q."/>
            <person name="Liu K."/>
            <person name="Wang C."/>
            <person name="Yao L."/>
        </authorList>
    </citation>
    <scope>NUCLEOTIDE SEQUENCE [LARGE SCALE GENOMIC DNA]</scope>
    <source>
        <strain evidence="1 2">MDJK44</strain>
        <plasmid evidence="2">Plasmid pmdjk44.1</plasmid>
    </source>
</reference>
<dbReference type="AlphaFoldDB" id="A0A291W402"/>
<proteinExistence type="predicted"/>
<organism evidence="1 2">
    <name type="scientific">Streptomyces alboflavus</name>
    <dbReference type="NCBI Taxonomy" id="67267"/>
    <lineage>
        <taxon>Bacteria</taxon>
        <taxon>Bacillati</taxon>
        <taxon>Actinomycetota</taxon>
        <taxon>Actinomycetes</taxon>
        <taxon>Kitasatosporales</taxon>
        <taxon>Streptomycetaceae</taxon>
        <taxon>Streptomyces</taxon>
    </lineage>
</organism>
<name>A0A291W402_9ACTN</name>
<dbReference type="KEGG" id="salf:SMD44_p10225"/>
<dbReference type="Proteomes" id="UP000195880">
    <property type="component" value="Plasmid pMDJK44.1"/>
</dbReference>
<protein>
    <submittedName>
        <fullName evidence="1">Uncharacterized protein</fullName>
    </submittedName>
</protein>
<evidence type="ECO:0000313" key="1">
    <source>
        <dbReference type="EMBL" id="ATM24724.1"/>
    </source>
</evidence>
<accession>A0A291W402</accession>
<geneLocation type="plasmid" evidence="2">
    <name>pmdjk44.1</name>
</geneLocation>
<evidence type="ECO:0000313" key="2">
    <source>
        <dbReference type="Proteomes" id="UP000195880"/>
    </source>
</evidence>
<sequence length="117" mass="12860">MPSTRQSHLQLSVADVMARRRDMIGRLTDAGLPEDQAAAEVDALCVAARARFTQDLARQIIERSKRRDAALDWITRDSLGHQLRALTGALACALGNPQDTKAAHGYVRQLADRDPGR</sequence>
<keyword evidence="2" id="KW-1185">Reference proteome</keyword>
<dbReference type="EMBL" id="CP023976">
    <property type="protein sequence ID" value="ATM24724.1"/>
    <property type="molecule type" value="Genomic_DNA"/>
</dbReference>